<protein>
    <submittedName>
        <fullName evidence="1">Uncharacterized protein</fullName>
    </submittedName>
</protein>
<name>A0A0V1EU82_TRIPS</name>
<evidence type="ECO:0000313" key="2">
    <source>
        <dbReference type="Proteomes" id="UP000054632"/>
    </source>
</evidence>
<proteinExistence type="predicted"/>
<sequence>MTKILISSVMKEKMKSKKKKHKTIYFKATSGEPPDGVEKERSIYKNFHLIQPSEILIQPAHGIDKFIFFSFKKHDDMLIIIIFFSFHLFAY</sequence>
<comment type="caution">
    <text evidence="1">The sequence shown here is derived from an EMBL/GenBank/DDBJ whole genome shotgun (WGS) entry which is preliminary data.</text>
</comment>
<evidence type="ECO:0000313" key="1">
    <source>
        <dbReference type="EMBL" id="KRY77220.1"/>
    </source>
</evidence>
<accession>A0A0V1EU82</accession>
<dbReference type="Proteomes" id="UP000054632">
    <property type="component" value="Unassembled WGS sequence"/>
</dbReference>
<organism evidence="1 2">
    <name type="scientific">Trichinella pseudospiralis</name>
    <name type="common">Parasitic roundworm</name>
    <dbReference type="NCBI Taxonomy" id="6337"/>
    <lineage>
        <taxon>Eukaryota</taxon>
        <taxon>Metazoa</taxon>
        <taxon>Ecdysozoa</taxon>
        <taxon>Nematoda</taxon>
        <taxon>Enoplea</taxon>
        <taxon>Dorylaimia</taxon>
        <taxon>Trichinellida</taxon>
        <taxon>Trichinellidae</taxon>
        <taxon>Trichinella</taxon>
    </lineage>
</organism>
<reference evidence="1 2" key="1">
    <citation type="submission" date="2015-01" db="EMBL/GenBank/DDBJ databases">
        <title>Evolution of Trichinella species and genotypes.</title>
        <authorList>
            <person name="Korhonen P.K."/>
            <person name="Edoardo P."/>
            <person name="Giuseppe L.R."/>
            <person name="Gasser R.B."/>
        </authorList>
    </citation>
    <scope>NUCLEOTIDE SEQUENCE [LARGE SCALE GENOMIC DNA]</scope>
    <source>
        <strain evidence="1">ISS13</strain>
    </source>
</reference>
<dbReference type="AlphaFoldDB" id="A0A0V1EU82"/>
<dbReference type="EMBL" id="JYDR01000008">
    <property type="protein sequence ID" value="KRY77220.1"/>
    <property type="molecule type" value="Genomic_DNA"/>
</dbReference>
<gene>
    <name evidence="1" type="ORF">T4A_475</name>
</gene>